<sequence length="1885" mass="213220">ANRTLRNRNPIQLHPYMLELEKYRRTWKARGLRPVKVGHGHSKEHHEGHEPESQDQEFVGSQQLSSQPPSSPPLAPVSTQNAYSPPKSRDVSTREENVAVSRAPMDDDDEFPDVSTILARRLEGSASGGFKRRKTYASSTRKGKLPARKPAQDASSQSRTREGDDVFELPISPPHSYDSPQPAQSSKRAPKFRFPPGYAPKQPPTPLLSSESRSKTSIEHGAESESDGDSPPRSTLRHRRTVPTAYVISSASSSSDSESDPEPSAAVELQHAKKRIKGVLPASWLRLDQKAQEKRESISKAIHRRTISVSSHDTDHETTVGRGIRMPAAASINDANAINIDEESGPSLDAPSLNRQPLSRGRESGTGAQRYNEDDQWQDSMDVIEHNWVDAMLPSGNGKRSTKSLKKKRQTKLTDAVREPLPKRRRLDEPALPIRSSVHNRGHSGAQKSRHPGPSRQPRVPRLSILDAPSPDAGGSSRLPQFLRLAKRQARLRPDGGRHSPAKKHIRLQTAADTEDANGVLRRWRTGAIKSKTHGGLQTSLSVPKTRTDHDQRYLPPSAHSGISPAKAESLSSRRHTLEFESRLNKKRQTKFKPTRMTLALTDATRMHTDAESEHSIRPRRSRQQLNQKHIYRTAQLEGLEEDFDNQHRAVAFRRKLSKIDRTFTTRLQNTNAASTNLSRFLEDEDATVPLPVANATAATDASKVARTIERIGDARKKKQKHRPRRLDVETREFRQPSDPLPVEPLPLTVEEASSDDKAFLDGLGPYETRYTTDFDVFPLHVDTFFHESTFIGSGDLQRCLQIAKRDMDNASAPYHFNCDGVSYIWEFWTDDVASQMSAIFTSSFDRSGNWDASPQGTLSKGQVTASLADVCKNLRTISRYFSQRLCFLDPIDRRSFVSTTLGLLESVPHSVLLAEALPETGACSAANRPFEVRIILILAVLAFEILCVAKHPSVDEALERQSACLLKMFSQATVRLILRFCMKDLQNYLDDNRRHAQRELGLRDDKASVEGVVAISCILSSAGLDGCSFWDLVAEELTPRIKKASCVQSLESIWYSIFTMLPYQEFDATGILRVGRRFASCQENWSAVNAILSRVFELYPETLHRHSPSLNEYFRANFTRCFRLIRDWSWRRCNSVIANIFDFFARRGLSQLDHEESSGSPRFLEKLDQNPSLEILPEDRTFHIFLKMLVVGFKGLCHVYPDKKIGNIAWRLIPNHGRLHRRDEAIERDDLDALRNHHDLLCTLYWASPPGARPRLNLIQNLVDHTCSHREACRLSVRAWSNLVKYQISTNEELSALEPFAVWLKDMIETNIAQHRHARMELENQFETARLQGNESIAPENLQLLIDKNQSQILATLRDAVSGLKGAVMVANDLTGATNLLRSSSIVELFKLFDPKRPQVNVVIVEALEILDGLMKKHRRQTKTTASTQANDESQDYGVWPDSQEDETSAASTGTGNRDIFDFLHDPVRHLLSNCFGADIPPNDKLLTQVVDTWTLVAMNNVEQKKTEWGDYLNSYNWISWQQLRDTEQTRKYTPYFWAAVLEQDKGSFKHHHHDFIKTWLFFLVERTSMLKFQHRLTSSLLNANIEERLLHNLPFIVSPRTQKVEIALEEFRERRLGLISTVLASMRQDFENTMRMATDSLATLRSTYTDLLRVMMSAMKKNYLELRQGSEAKGSYVDFVQKVVEFLQQYTQDICPVDKFFTESSAFPLPVTDKTYVKGKLKNYANKLSETATVKKLAVFVQTVSERAAIDNEQAYLVGQFRSATYGTFEWGTRHTLRQVLLQAIFPAYMELALSTGSGWVMAKPILHASALILEDLALNFSPTDEDSVTTVESIVVTILDVLYRTVELLITHSGLLDQAHILHMLSLMFHTVRSTVVIVESI</sequence>
<evidence type="ECO:0008006" key="5">
    <source>
        <dbReference type="Google" id="ProtNLM"/>
    </source>
</evidence>
<feature type="compositionally biased region" description="Basic residues" evidence="2">
    <location>
        <begin position="400"/>
        <end position="411"/>
    </location>
</feature>
<feature type="compositionally biased region" description="Polar residues" evidence="2">
    <location>
        <begin position="178"/>
        <end position="187"/>
    </location>
</feature>
<feature type="region of interest" description="Disordered" evidence="2">
    <location>
        <begin position="37"/>
        <end position="270"/>
    </location>
</feature>
<feature type="compositionally biased region" description="Basic residues" evidence="2">
    <location>
        <begin position="438"/>
        <end position="453"/>
    </location>
</feature>
<keyword evidence="1" id="KW-0175">Coiled coil</keyword>
<dbReference type="Pfam" id="PF09462">
    <property type="entry name" value="Mus7"/>
    <property type="match status" value="1"/>
</dbReference>
<feature type="compositionally biased region" description="Basic and acidic residues" evidence="2">
    <location>
        <begin position="288"/>
        <end position="298"/>
    </location>
</feature>
<feature type="region of interest" description="Disordered" evidence="2">
    <location>
        <begin position="554"/>
        <end position="577"/>
    </location>
</feature>
<feature type="coiled-coil region" evidence="1">
    <location>
        <begin position="1306"/>
        <end position="1333"/>
    </location>
</feature>
<feature type="region of interest" description="Disordered" evidence="2">
    <location>
        <begin position="288"/>
        <end position="320"/>
    </location>
</feature>
<feature type="non-terminal residue" evidence="3">
    <location>
        <position position="1885"/>
    </location>
</feature>
<feature type="non-terminal residue" evidence="3">
    <location>
        <position position="1"/>
    </location>
</feature>
<proteinExistence type="predicted"/>
<feature type="compositionally biased region" description="Basic and acidic residues" evidence="2">
    <location>
        <begin position="212"/>
        <end position="223"/>
    </location>
</feature>
<feature type="compositionally biased region" description="Basic and acidic residues" evidence="2">
    <location>
        <begin position="415"/>
        <end position="429"/>
    </location>
</feature>
<gene>
    <name evidence="3" type="ORF">K490DRAFT_17109</name>
</gene>
<feature type="region of interest" description="Disordered" evidence="2">
    <location>
        <begin position="392"/>
        <end position="479"/>
    </location>
</feature>
<dbReference type="GO" id="GO:0031297">
    <property type="term" value="P:replication fork processing"/>
    <property type="evidence" value="ECO:0007669"/>
    <property type="project" value="InterPro"/>
</dbReference>
<feature type="compositionally biased region" description="Basic residues" evidence="2">
    <location>
        <begin position="130"/>
        <end position="147"/>
    </location>
</feature>
<feature type="compositionally biased region" description="Basic residues" evidence="2">
    <location>
        <begin position="716"/>
        <end position="725"/>
    </location>
</feature>
<feature type="compositionally biased region" description="Pro residues" evidence="2">
    <location>
        <begin position="197"/>
        <end position="206"/>
    </location>
</feature>
<organism evidence="3 4">
    <name type="scientific">Saccharata proteae CBS 121410</name>
    <dbReference type="NCBI Taxonomy" id="1314787"/>
    <lineage>
        <taxon>Eukaryota</taxon>
        <taxon>Fungi</taxon>
        <taxon>Dikarya</taxon>
        <taxon>Ascomycota</taxon>
        <taxon>Pezizomycotina</taxon>
        <taxon>Dothideomycetes</taxon>
        <taxon>Dothideomycetes incertae sedis</taxon>
        <taxon>Botryosphaeriales</taxon>
        <taxon>Saccharataceae</taxon>
        <taxon>Saccharata</taxon>
    </lineage>
</organism>
<evidence type="ECO:0000313" key="4">
    <source>
        <dbReference type="Proteomes" id="UP000799776"/>
    </source>
</evidence>
<dbReference type="EMBL" id="ML978713">
    <property type="protein sequence ID" value="KAF2090351.1"/>
    <property type="molecule type" value="Genomic_DNA"/>
</dbReference>
<name>A0A9P4HW99_9PEZI</name>
<dbReference type="InterPro" id="IPR019021">
    <property type="entry name" value="Mms22"/>
</dbReference>
<dbReference type="OrthoDB" id="2386201at2759"/>
<feature type="compositionally biased region" description="Basic and acidic residues" evidence="2">
    <location>
        <begin position="726"/>
        <end position="736"/>
    </location>
</feature>
<accession>A0A9P4HW99</accession>
<comment type="caution">
    <text evidence="3">The sequence shown here is derived from an EMBL/GenBank/DDBJ whole genome shotgun (WGS) entry which is preliminary data.</text>
</comment>
<reference evidence="3" key="1">
    <citation type="journal article" date="2020" name="Stud. Mycol.">
        <title>101 Dothideomycetes genomes: a test case for predicting lifestyles and emergence of pathogens.</title>
        <authorList>
            <person name="Haridas S."/>
            <person name="Albert R."/>
            <person name="Binder M."/>
            <person name="Bloem J."/>
            <person name="Labutti K."/>
            <person name="Salamov A."/>
            <person name="Andreopoulos B."/>
            <person name="Baker S."/>
            <person name="Barry K."/>
            <person name="Bills G."/>
            <person name="Bluhm B."/>
            <person name="Cannon C."/>
            <person name="Castanera R."/>
            <person name="Culley D."/>
            <person name="Daum C."/>
            <person name="Ezra D."/>
            <person name="Gonzalez J."/>
            <person name="Henrissat B."/>
            <person name="Kuo A."/>
            <person name="Liang C."/>
            <person name="Lipzen A."/>
            <person name="Lutzoni F."/>
            <person name="Magnuson J."/>
            <person name="Mondo S."/>
            <person name="Nolan M."/>
            <person name="Ohm R."/>
            <person name="Pangilinan J."/>
            <person name="Park H.-J."/>
            <person name="Ramirez L."/>
            <person name="Alfaro M."/>
            <person name="Sun H."/>
            <person name="Tritt A."/>
            <person name="Yoshinaga Y."/>
            <person name="Zwiers L.-H."/>
            <person name="Turgeon B."/>
            <person name="Goodwin S."/>
            <person name="Spatafora J."/>
            <person name="Crous P."/>
            <person name="Grigoriev I."/>
        </authorList>
    </citation>
    <scope>NUCLEOTIDE SEQUENCE</scope>
    <source>
        <strain evidence="3">CBS 121410</strain>
    </source>
</reference>
<dbReference type="GO" id="GO:0000724">
    <property type="term" value="P:double-strand break repair via homologous recombination"/>
    <property type="evidence" value="ECO:0007669"/>
    <property type="project" value="TreeGrafter"/>
</dbReference>
<feature type="compositionally biased region" description="Basic and acidic residues" evidence="2">
    <location>
        <begin position="87"/>
        <end position="97"/>
    </location>
</feature>
<feature type="compositionally biased region" description="Polar residues" evidence="2">
    <location>
        <begin position="1424"/>
        <end position="1433"/>
    </location>
</feature>
<feature type="region of interest" description="Disordered" evidence="2">
    <location>
        <begin position="341"/>
        <end position="377"/>
    </location>
</feature>
<feature type="region of interest" description="Disordered" evidence="2">
    <location>
        <begin position="715"/>
        <end position="745"/>
    </location>
</feature>
<keyword evidence="4" id="KW-1185">Reference proteome</keyword>
<dbReference type="Proteomes" id="UP000799776">
    <property type="component" value="Unassembled WGS sequence"/>
</dbReference>
<evidence type="ECO:0000256" key="1">
    <source>
        <dbReference type="SAM" id="Coils"/>
    </source>
</evidence>
<feature type="region of interest" description="Disordered" evidence="2">
    <location>
        <begin position="491"/>
        <end position="514"/>
    </location>
</feature>
<evidence type="ECO:0000256" key="2">
    <source>
        <dbReference type="SAM" id="MobiDB-lite"/>
    </source>
</evidence>
<dbReference type="PANTHER" id="PTHR28122:SF1">
    <property type="entry name" value="E3 UBIQUITIN-PROTEIN LIGASE SUBSTRATE RECEPTOR MMS22"/>
    <property type="match status" value="1"/>
</dbReference>
<dbReference type="PANTHER" id="PTHR28122">
    <property type="entry name" value="E3 UBIQUITIN-PROTEIN LIGASE SUBSTRATE RECEPTOR MMS22"/>
    <property type="match status" value="1"/>
</dbReference>
<feature type="region of interest" description="Disordered" evidence="2">
    <location>
        <begin position="1422"/>
        <end position="1455"/>
    </location>
</feature>
<evidence type="ECO:0000313" key="3">
    <source>
        <dbReference type="EMBL" id="KAF2090351.1"/>
    </source>
</evidence>
<dbReference type="GO" id="GO:0035361">
    <property type="term" value="C:Cul8-RING ubiquitin ligase complex"/>
    <property type="evidence" value="ECO:0007669"/>
    <property type="project" value="TreeGrafter"/>
</dbReference>
<dbReference type="GO" id="GO:0005634">
    <property type="term" value="C:nucleus"/>
    <property type="evidence" value="ECO:0007669"/>
    <property type="project" value="InterPro"/>
</dbReference>
<protein>
    <recommendedName>
        <fullName evidence="5">Mus7/MMS22 family-domain-containing protein</fullName>
    </recommendedName>
</protein>